<keyword evidence="4" id="KW-1185">Reference proteome</keyword>
<evidence type="ECO:0000313" key="3">
    <source>
        <dbReference type="EMBL" id="QNM83616.1"/>
    </source>
</evidence>
<dbReference type="AlphaFoldDB" id="A0A7G9L4R7"/>
<protein>
    <submittedName>
        <fullName evidence="3">Phosphatase PAP2 family protein</fullName>
    </submittedName>
</protein>
<organism evidence="3 4">
    <name type="scientific">Sphingomonas sabuli</name>
    <dbReference type="NCBI Taxonomy" id="2764186"/>
    <lineage>
        <taxon>Bacteria</taxon>
        <taxon>Pseudomonadati</taxon>
        <taxon>Pseudomonadota</taxon>
        <taxon>Alphaproteobacteria</taxon>
        <taxon>Sphingomonadales</taxon>
        <taxon>Sphingomonadaceae</taxon>
        <taxon>Sphingomonas</taxon>
    </lineage>
</organism>
<evidence type="ECO:0000256" key="1">
    <source>
        <dbReference type="SAM" id="Phobius"/>
    </source>
</evidence>
<reference evidence="3 4" key="1">
    <citation type="submission" date="2020-08" db="EMBL/GenBank/DDBJ databases">
        <title>Sphingomonas sp. sand1-3 16S ribosomal RNA gene Genome sequencing and assembly.</title>
        <authorList>
            <person name="Kang M."/>
        </authorList>
    </citation>
    <scope>NUCLEOTIDE SEQUENCE [LARGE SCALE GENOMIC DNA]</scope>
    <source>
        <strain evidence="4">sand1-3</strain>
    </source>
</reference>
<accession>A0A7G9L4R7</accession>
<dbReference type="EMBL" id="CP060697">
    <property type="protein sequence ID" value="QNM83616.1"/>
    <property type="molecule type" value="Genomic_DNA"/>
</dbReference>
<evidence type="ECO:0000259" key="2">
    <source>
        <dbReference type="Pfam" id="PF14378"/>
    </source>
</evidence>
<proteinExistence type="predicted"/>
<sequence>MWASARRELIWCGPLAGLTAIGFLCALWITAGTGVSAADIVLEYSKATALLGILALCGAAAVLTLVFAIRRDPTPLKTMGKVAGAHMRSPTLVAASLIGTACTIVLMGAFGAMKMLLPLYREFDWDGAFARADRMLLGGVAPWEITHGIFATTAATRVLDAIYTLWVPLLFFAVIVAACSSPVKRARFLLSFGAAWLILGVAGAYGLASAGPCYALSIGADGGADFQPLMDRLRGAGSGASPLNAVMWQSTLWNAHVTENYGFAMGISAMPSMHNAITMLYALALWNGRPLYRYGTALYALIILVASVHLGWHYLVDGLVAWAGMAAIWWAAGAYLRRAGYAAADQAIGEPSAEPASAPALA</sequence>
<dbReference type="KEGG" id="ssau:H8M03_04625"/>
<feature type="domain" description="Inositolphosphotransferase Aur1/Ipt1" evidence="2">
    <location>
        <begin position="129"/>
        <end position="330"/>
    </location>
</feature>
<dbReference type="RefSeq" id="WP_187480571.1">
    <property type="nucleotide sequence ID" value="NZ_CP060697.1"/>
</dbReference>
<feature type="transmembrane region" description="Helical" evidence="1">
    <location>
        <begin position="261"/>
        <end position="284"/>
    </location>
</feature>
<evidence type="ECO:0000313" key="4">
    <source>
        <dbReference type="Proteomes" id="UP000515861"/>
    </source>
</evidence>
<feature type="transmembrane region" description="Helical" evidence="1">
    <location>
        <begin position="47"/>
        <end position="69"/>
    </location>
</feature>
<feature type="transmembrane region" description="Helical" evidence="1">
    <location>
        <begin position="161"/>
        <end position="181"/>
    </location>
</feature>
<keyword evidence="1" id="KW-0812">Transmembrane</keyword>
<feature type="transmembrane region" description="Helical" evidence="1">
    <location>
        <begin position="291"/>
        <end position="312"/>
    </location>
</feature>
<feature type="transmembrane region" description="Helical" evidence="1">
    <location>
        <begin position="188"/>
        <end position="208"/>
    </location>
</feature>
<dbReference type="Pfam" id="PF14378">
    <property type="entry name" value="PAP2_3"/>
    <property type="match status" value="1"/>
</dbReference>
<dbReference type="GO" id="GO:0016020">
    <property type="term" value="C:membrane"/>
    <property type="evidence" value="ECO:0007669"/>
    <property type="project" value="UniProtKB-SubCell"/>
</dbReference>
<keyword evidence="1" id="KW-1133">Transmembrane helix</keyword>
<feature type="transmembrane region" description="Helical" evidence="1">
    <location>
        <begin position="90"/>
        <end position="113"/>
    </location>
</feature>
<gene>
    <name evidence="3" type="ORF">H8M03_04625</name>
</gene>
<keyword evidence="1" id="KW-0472">Membrane</keyword>
<dbReference type="InterPro" id="IPR026841">
    <property type="entry name" value="Aur1/Ipt1"/>
</dbReference>
<name>A0A7G9L4R7_9SPHN</name>
<feature type="transmembrane region" description="Helical" evidence="1">
    <location>
        <begin position="318"/>
        <end position="336"/>
    </location>
</feature>
<dbReference type="Proteomes" id="UP000515861">
    <property type="component" value="Chromosome"/>
</dbReference>